<evidence type="ECO:0000313" key="2">
    <source>
        <dbReference type="Proteomes" id="UP000680865"/>
    </source>
</evidence>
<proteinExistence type="predicted"/>
<accession>A0A919VKU9</accession>
<organism evidence="1 2">
    <name type="scientific">Winogradskya consettensis</name>
    <dbReference type="NCBI Taxonomy" id="113560"/>
    <lineage>
        <taxon>Bacteria</taxon>
        <taxon>Bacillati</taxon>
        <taxon>Actinomycetota</taxon>
        <taxon>Actinomycetes</taxon>
        <taxon>Micromonosporales</taxon>
        <taxon>Micromonosporaceae</taxon>
        <taxon>Winogradskya</taxon>
    </lineage>
</organism>
<dbReference type="AlphaFoldDB" id="A0A919VKU9"/>
<sequence length="298" mass="32218">MLIALVTSRAFPQPHWHDDDLAVLAAELTSRGATVRTVTWDGGDPVGWTSYDAVMLQSPWSMWTRPHEFAAWLKARENDGTRLLNPADTVRLGSDKRYLAQLAAAGVPVVPSTLIKEPDPARLRELFPAPDSPRPTLVAKPIASGGALGAREFTRAELPDLIAHLHALGPAIVQPYVTAIDAHRELGVVTLDGSISHAITKAPLLRPGEPVRELHPDPQPYPGLTAQHDRVIHQTYSALRALLINEPLSVRLDYIIDPASPSGLLLLEAELVAPVKFLPLFPAECANLAEAILARAAA</sequence>
<evidence type="ECO:0000313" key="1">
    <source>
        <dbReference type="EMBL" id="GIM67103.1"/>
    </source>
</evidence>
<name>A0A919VKU9_9ACTN</name>
<dbReference type="Proteomes" id="UP000680865">
    <property type="component" value="Unassembled WGS sequence"/>
</dbReference>
<dbReference type="PANTHER" id="PTHR39217:SF1">
    <property type="entry name" value="GLUTATHIONE SYNTHETASE"/>
    <property type="match status" value="1"/>
</dbReference>
<reference evidence="1" key="1">
    <citation type="submission" date="2021-03" db="EMBL/GenBank/DDBJ databases">
        <title>Whole genome shotgun sequence of Actinoplanes consettensis NBRC 14913.</title>
        <authorList>
            <person name="Komaki H."/>
            <person name="Tamura T."/>
        </authorList>
    </citation>
    <scope>NUCLEOTIDE SEQUENCE</scope>
    <source>
        <strain evidence="1">NBRC 14913</strain>
    </source>
</reference>
<keyword evidence="2" id="KW-1185">Reference proteome</keyword>
<dbReference type="EMBL" id="BOQP01000003">
    <property type="protein sequence ID" value="GIM67103.1"/>
    <property type="molecule type" value="Genomic_DNA"/>
</dbReference>
<dbReference type="RefSeq" id="WP_212995543.1">
    <property type="nucleotide sequence ID" value="NZ_BAAATW010000009.1"/>
</dbReference>
<gene>
    <name evidence="1" type="ORF">Aco04nite_04770</name>
</gene>
<protein>
    <submittedName>
        <fullName evidence="1">ATP-grasp domain-containing protein</fullName>
    </submittedName>
</protein>
<dbReference type="InterPro" id="IPR053191">
    <property type="entry name" value="DcsG_Biosynth_Enzyme"/>
</dbReference>
<dbReference type="PANTHER" id="PTHR39217">
    <property type="match status" value="1"/>
</dbReference>
<comment type="caution">
    <text evidence="1">The sequence shown here is derived from an EMBL/GenBank/DDBJ whole genome shotgun (WGS) entry which is preliminary data.</text>
</comment>
<dbReference type="SUPFAM" id="SSF56059">
    <property type="entry name" value="Glutathione synthetase ATP-binding domain-like"/>
    <property type="match status" value="1"/>
</dbReference>